<dbReference type="Proteomes" id="UP000298246">
    <property type="component" value="Unassembled WGS sequence"/>
</dbReference>
<dbReference type="AlphaFoldDB" id="A0A4Y8PQ79"/>
<evidence type="ECO:0000313" key="1">
    <source>
        <dbReference type="EMBL" id="TFE82978.1"/>
    </source>
</evidence>
<protein>
    <submittedName>
        <fullName evidence="1">Uncharacterized protein</fullName>
    </submittedName>
</protein>
<dbReference type="EMBL" id="MYFO01000061">
    <property type="protein sequence ID" value="TFE82978.1"/>
    <property type="molecule type" value="Genomic_DNA"/>
</dbReference>
<gene>
    <name evidence="1" type="ORF">B5M42_24035</name>
</gene>
<keyword evidence="2" id="KW-1185">Reference proteome</keyword>
<name>A0A4Y8PQ79_9BACL</name>
<comment type="caution">
    <text evidence="1">The sequence shown here is derived from an EMBL/GenBank/DDBJ whole genome shotgun (WGS) entry which is preliminary data.</text>
</comment>
<sequence length="103" mass="11790">MFHDWELYPTTSWKYGLLADTTFEVGESPLPRQPFEAAYALVRLKASGQLIRDWRMEGNNAGTPPMHPRTEGQSAKELELLPYGSARLRIGEFPVIGKRRTRE</sequence>
<reference evidence="1 2" key="1">
    <citation type="submission" date="2017-03" db="EMBL/GenBank/DDBJ databases">
        <title>Isolation of Levoglucosan Utilizing Bacteria.</title>
        <authorList>
            <person name="Arya A.S."/>
        </authorList>
    </citation>
    <scope>NUCLEOTIDE SEQUENCE [LARGE SCALE GENOMIC DNA]</scope>
    <source>
        <strain evidence="1 2">MEC069</strain>
    </source>
</reference>
<organism evidence="1 2">
    <name type="scientific">Paenibacillus athensensis</name>
    <dbReference type="NCBI Taxonomy" id="1967502"/>
    <lineage>
        <taxon>Bacteria</taxon>
        <taxon>Bacillati</taxon>
        <taxon>Bacillota</taxon>
        <taxon>Bacilli</taxon>
        <taxon>Bacillales</taxon>
        <taxon>Paenibacillaceae</taxon>
        <taxon>Paenibacillus</taxon>
    </lineage>
</organism>
<evidence type="ECO:0000313" key="2">
    <source>
        <dbReference type="Proteomes" id="UP000298246"/>
    </source>
</evidence>
<accession>A0A4Y8PQ79</accession>
<proteinExistence type="predicted"/>